<dbReference type="Proteomes" id="UP000549052">
    <property type="component" value="Unassembled WGS sequence"/>
</dbReference>
<dbReference type="SUPFAM" id="SSF47413">
    <property type="entry name" value="lambda repressor-like DNA-binding domains"/>
    <property type="match status" value="1"/>
</dbReference>
<dbReference type="SUPFAM" id="SSF53822">
    <property type="entry name" value="Periplasmic binding protein-like I"/>
    <property type="match status" value="1"/>
</dbReference>
<evidence type="ECO:0000256" key="4">
    <source>
        <dbReference type="ARBA" id="ARBA00023163"/>
    </source>
</evidence>
<dbReference type="InterPro" id="IPR010982">
    <property type="entry name" value="Lambda_DNA-bd_dom_sf"/>
</dbReference>
<dbReference type="PANTHER" id="PTHR30146:SF148">
    <property type="entry name" value="HTH-TYPE TRANSCRIPTIONAL REPRESSOR PURR-RELATED"/>
    <property type="match status" value="1"/>
</dbReference>
<dbReference type="RefSeq" id="WP_348643890.1">
    <property type="nucleotide sequence ID" value="NZ_JACGXN010000003.1"/>
</dbReference>
<dbReference type="EMBL" id="JACGXN010000003">
    <property type="protein sequence ID" value="MBA8879274.1"/>
    <property type="molecule type" value="Genomic_DNA"/>
</dbReference>
<keyword evidence="2" id="KW-0805">Transcription regulation</keyword>
<name>A0A839EP49_9HYPH</name>
<keyword evidence="3" id="KW-0238">DNA-binding</keyword>
<evidence type="ECO:0000256" key="3">
    <source>
        <dbReference type="ARBA" id="ARBA00023125"/>
    </source>
</evidence>
<dbReference type="PROSITE" id="PS50932">
    <property type="entry name" value="HTH_LACI_2"/>
    <property type="match status" value="1"/>
</dbReference>
<comment type="caution">
    <text evidence="6">The sequence shown here is derived from an EMBL/GenBank/DDBJ whole genome shotgun (WGS) entry which is preliminary data.</text>
</comment>
<dbReference type="PANTHER" id="PTHR30146">
    <property type="entry name" value="LACI-RELATED TRANSCRIPTIONAL REPRESSOR"/>
    <property type="match status" value="1"/>
</dbReference>
<dbReference type="CDD" id="cd06288">
    <property type="entry name" value="PBP1_sucrose_transcription_regulator"/>
    <property type="match status" value="1"/>
</dbReference>
<proteinExistence type="predicted"/>
<feature type="domain" description="HTH lacI-type" evidence="5">
    <location>
        <begin position="10"/>
        <end position="55"/>
    </location>
</feature>
<evidence type="ECO:0000256" key="1">
    <source>
        <dbReference type="ARBA" id="ARBA00022491"/>
    </source>
</evidence>
<accession>A0A839EP49</accession>
<dbReference type="Pfam" id="PF00356">
    <property type="entry name" value="LacI"/>
    <property type="match status" value="1"/>
</dbReference>
<dbReference type="AlphaFoldDB" id="A0A839EP49"/>
<evidence type="ECO:0000313" key="7">
    <source>
        <dbReference type="Proteomes" id="UP000549052"/>
    </source>
</evidence>
<dbReference type="InterPro" id="IPR046335">
    <property type="entry name" value="LacI/GalR-like_sensor"/>
</dbReference>
<dbReference type="InterPro" id="IPR000843">
    <property type="entry name" value="HTH_LacI"/>
</dbReference>
<sequence>MTEKRQTSRVTMADVAKAAGCSQATVSLVLNEVMEIKISQELRARVLASARKLGYGQAGPIKRSALEGIRGSSIGFIVNQLTTTPEAINAIEGARQASWEHNVTLLIAQTLDRPDHEEMAVERLLRAGVDGVIYMSIFTRRVDMNPIFKRLSVPLVLLNCYTTDGEFPAVVPDEVEGGRRATATLLELGHQRVATVTGEMYMDAAQARLVGYNKAHAEAKIETNPDYVTGGNWTPSSGYDATRKLMSLKYPPTAIFCQNDKMALGCLNALFDLGLRVPEDVSIIGYDDDEICRHIRPQLSSVDLPHRTMGAWAVAELFRHKQRVPHYEVTKIDCAFIARSSSTLPPPLFTTDNL</sequence>
<evidence type="ECO:0000313" key="6">
    <source>
        <dbReference type="EMBL" id="MBA8879274.1"/>
    </source>
</evidence>
<protein>
    <submittedName>
        <fullName evidence="6">LacI family transcriptional regulator</fullName>
    </submittedName>
</protein>
<dbReference type="GO" id="GO:0000976">
    <property type="term" value="F:transcription cis-regulatory region binding"/>
    <property type="evidence" value="ECO:0007669"/>
    <property type="project" value="TreeGrafter"/>
</dbReference>
<dbReference type="Gene3D" id="3.40.50.2300">
    <property type="match status" value="2"/>
</dbReference>
<dbReference type="Gene3D" id="1.10.260.40">
    <property type="entry name" value="lambda repressor-like DNA-binding domains"/>
    <property type="match status" value="1"/>
</dbReference>
<gene>
    <name evidence="6" type="ORF">FHW16_002992</name>
</gene>
<dbReference type="InterPro" id="IPR028082">
    <property type="entry name" value="Peripla_BP_I"/>
</dbReference>
<dbReference type="SMART" id="SM00354">
    <property type="entry name" value="HTH_LACI"/>
    <property type="match status" value="1"/>
</dbReference>
<organism evidence="6 7">
    <name type="scientific">Phyllobacterium myrsinacearum</name>
    <dbReference type="NCBI Taxonomy" id="28101"/>
    <lineage>
        <taxon>Bacteria</taxon>
        <taxon>Pseudomonadati</taxon>
        <taxon>Pseudomonadota</taxon>
        <taxon>Alphaproteobacteria</taxon>
        <taxon>Hyphomicrobiales</taxon>
        <taxon>Phyllobacteriaceae</taxon>
        <taxon>Phyllobacterium</taxon>
    </lineage>
</organism>
<evidence type="ECO:0000259" key="5">
    <source>
        <dbReference type="PROSITE" id="PS50932"/>
    </source>
</evidence>
<dbReference type="GO" id="GO:0003700">
    <property type="term" value="F:DNA-binding transcription factor activity"/>
    <property type="evidence" value="ECO:0007669"/>
    <property type="project" value="TreeGrafter"/>
</dbReference>
<keyword evidence="1" id="KW-0678">Repressor</keyword>
<evidence type="ECO:0000256" key="2">
    <source>
        <dbReference type="ARBA" id="ARBA00023015"/>
    </source>
</evidence>
<keyword evidence="7" id="KW-1185">Reference proteome</keyword>
<keyword evidence="4" id="KW-0804">Transcription</keyword>
<dbReference type="Pfam" id="PF13377">
    <property type="entry name" value="Peripla_BP_3"/>
    <property type="match status" value="1"/>
</dbReference>
<dbReference type="CDD" id="cd01392">
    <property type="entry name" value="HTH_LacI"/>
    <property type="match status" value="1"/>
</dbReference>
<reference evidence="6 7" key="1">
    <citation type="submission" date="2020-07" db="EMBL/GenBank/DDBJ databases">
        <title>Genomic Encyclopedia of Type Strains, Phase IV (KMG-V): Genome sequencing to study the core and pangenomes of soil and plant-associated prokaryotes.</title>
        <authorList>
            <person name="Whitman W."/>
        </authorList>
    </citation>
    <scope>NUCLEOTIDE SEQUENCE [LARGE SCALE GENOMIC DNA]</scope>
    <source>
        <strain evidence="6 7">AN3</strain>
    </source>
</reference>